<dbReference type="InterPro" id="IPR017937">
    <property type="entry name" value="Thioredoxin_CS"/>
</dbReference>
<proteinExistence type="predicted"/>
<dbReference type="GO" id="GO:0015035">
    <property type="term" value="F:protein-disulfide reductase activity"/>
    <property type="evidence" value="ECO:0007669"/>
    <property type="project" value="InterPro"/>
</dbReference>
<dbReference type="STRING" id="52838.A0A4S8KDW7"/>
<evidence type="ECO:0000313" key="7">
    <source>
        <dbReference type="EMBL" id="THU73377.1"/>
    </source>
</evidence>
<dbReference type="InterPro" id="IPR005746">
    <property type="entry name" value="Thioredoxin"/>
</dbReference>
<dbReference type="Proteomes" id="UP000317650">
    <property type="component" value="Chromosome 4"/>
</dbReference>
<evidence type="ECO:0000313" key="8">
    <source>
        <dbReference type="Proteomes" id="UP000317650"/>
    </source>
</evidence>
<protein>
    <recommendedName>
        <fullName evidence="6">Thioredoxin domain-containing protein</fullName>
    </recommendedName>
</protein>
<dbReference type="Pfam" id="PF00085">
    <property type="entry name" value="Thioredoxin"/>
    <property type="match status" value="1"/>
</dbReference>
<dbReference type="NCBIfam" id="TIGR01068">
    <property type="entry name" value="thioredoxin"/>
    <property type="match status" value="1"/>
</dbReference>
<keyword evidence="1" id="KW-0813">Transport</keyword>
<evidence type="ECO:0000256" key="1">
    <source>
        <dbReference type="ARBA" id="ARBA00022448"/>
    </source>
</evidence>
<dbReference type="PANTHER" id="PTHR45663:SF11">
    <property type="entry name" value="GEO12009P1"/>
    <property type="match status" value="1"/>
</dbReference>
<dbReference type="GO" id="GO:0005737">
    <property type="term" value="C:cytoplasm"/>
    <property type="evidence" value="ECO:0007669"/>
    <property type="project" value="TreeGrafter"/>
</dbReference>
<dbReference type="PANTHER" id="PTHR45663">
    <property type="entry name" value="GEO12009P1"/>
    <property type="match status" value="1"/>
</dbReference>
<keyword evidence="8" id="KW-1185">Reference proteome</keyword>
<accession>A0A4S8KDW7</accession>
<gene>
    <name evidence="7" type="ORF">C4D60_Mb04t22190</name>
</gene>
<organism evidence="7 8">
    <name type="scientific">Musa balbisiana</name>
    <name type="common">Banana</name>
    <dbReference type="NCBI Taxonomy" id="52838"/>
    <lineage>
        <taxon>Eukaryota</taxon>
        <taxon>Viridiplantae</taxon>
        <taxon>Streptophyta</taxon>
        <taxon>Embryophyta</taxon>
        <taxon>Tracheophyta</taxon>
        <taxon>Spermatophyta</taxon>
        <taxon>Magnoliopsida</taxon>
        <taxon>Liliopsida</taxon>
        <taxon>Zingiberales</taxon>
        <taxon>Musaceae</taxon>
        <taxon>Musa</taxon>
    </lineage>
</organism>
<dbReference type="AlphaFoldDB" id="A0A4S8KDW7"/>
<name>A0A4S8KDW7_MUSBA</name>
<dbReference type="PROSITE" id="PS00194">
    <property type="entry name" value="THIOREDOXIN_1"/>
    <property type="match status" value="1"/>
</dbReference>
<reference evidence="7 8" key="1">
    <citation type="journal article" date="2019" name="Nat. Plants">
        <title>Genome sequencing of Musa balbisiana reveals subgenome evolution and function divergence in polyploid bananas.</title>
        <authorList>
            <person name="Yao X."/>
        </authorList>
    </citation>
    <scope>NUCLEOTIDE SEQUENCE [LARGE SCALE GENOMIC DNA]</scope>
    <source>
        <strain evidence="8">cv. DH-PKW</strain>
        <tissue evidence="7">Leaves</tissue>
    </source>
</reference>
<dbReference type="PROSITE" id="PS51352">
    <property type="entry name" value="THIOREDOXIN_2"/>
    <property type="match status" value="1"/>
</dbReference>
<dbReference type="CDD" id="cd02947">
    <property type="entry name" value="TRX_family"/>
    <property type="match status" value="1"/>
</dbReference>
<dbReference type="SUPFAM" id="SSF52833">
    <property type="entry name" value="Thioredoxin-like"/>
    <property type="match status" value="1"/>
</dbReference>
<evidence type="ECO:0000256" key="5">
    <source>
        <dbReference type="ARBA" id="ARBA00023284"/>
    </source>
</evidence>
<keyword evidence="2" id="KW-0809">Transit peptide</keyword>
<evidence type="ECO:0000259" key="6">
    <source>
        <dbReference type="PROSITE" id="PS51352"/>
    </source>
</evidence>
<dbReference type="Gene3D" id="3.40.30.10">
    <property type="entry name" value="Glutaredoxin"/>
    <property type="match status" value="1"/>
</dbReference>
<keyword evidence="4" id="KW-1015">Disulfide bond</keyword>
<keyword evidence="3" id="KW-0249">Electron transport</keyword>
<dbReference type="FunFam" id="3.40.30.10:FF:000001">
    <property type="entry name" value="Thioredoxin"/>
    <property type="match status" value="1"/>
</dbReference>
<dbReference type="InterPro" id="IPR013766">
    <property type="entry name" value="Thioredoxin_domain"/>
</dbReference>
<comment type="caution">
    <text evidence="7">The sequence shown here is derived from an EMBL/GenBank/DDBJ whole genome shotgun (WGS) entry which is preliminary data.</text>
</comment>
<dbReference type="PRINTS" id="PR00421">
    <property type="entry name" value="THIOREDOXIN"/>
</dbReference>
<feature type="domain" description="Thioredoxin" evidence="6">
    <location>
        <begin position="56"/>
        <end position="188"/>
    </location>
</feature>
<evidence type="ECO:0000256" key="2">
    <source>
        <dbReference type="ARBA" id="ARBA00022946"/>
    </source>
</evidence>
<sequence>MAATVLESFAVTRPPHGVAPASAPRAAAVAYVPSPLGRCGFGLLPRFTGLRCASLSPSPRVKPAAAAPRSRGPVVCEAQKTALQLPEVTKATWQSLVLDSSVPVLIDFWAPWCGPCRMIEPTVVKLAKAYEGKLKCYKLNTDESPDIATQYGIRSIPTMMIFKNGEKKDAVIGAVPESTLVASIEKFV</sequence>
<dbReference type="InterPro" id="IPR036249">
    <property type="entry name" value="Thioredoxin-like_sf"/>
</dbReference>
<dbReference type="EMBL" id="PYDT01000001">
    <property type="protein sequence ID" value="THU73377.1"/>
    <property type="molecule type" value="Genomic_DNA"/>
</dbReference>
<keyword evidence="5" id="KW-0676">Redox-active center</keyword>
<evidence type="ECO:0000256" key="3">
    <source>
        <dbReference type="ARBA" id="ARBA00022982"/>
    </source>
</evidence>
<evidence type="ECO:0000256" key="4">
    <source>
        <dbReference type="ARBA" id="ARBA00023157"/>
    </source>
</evidence>